<proteinExistence type="inferred from homology"/>
<name>A0A4R1LXB9_9SPHI</name>
<dbReference type="InterPro" id="IPR041796">
    <property type="entry name" value="Mre11_N"/>
</dbReference>
<dbReference type="Gene3D" id="3.60.21.10">
    <property type="match status" value="1"/>
</dbReference>
<dbReference type="Proteomes" id="UP000294616">
    <property type="component" value="Unassembled WGS sequence"/>
</dbReference>
<evidence type="ECO:0000256" key="3">
    <source>
        <dbReference type="ARBA" id="ARBA00022839"/>
    </source>
</evidence>
<sequence length="407" mass="46514">MKILHTADWHLGKRLEKFSRIDEQREVLEEIIQIAEDNDVDAVLIAGDLFDNFNPSTEAVELFYRSLKRLSNNGKRVVVAIAGNHDSPDRIEAPDSLARECGILFAGYPDSTIAVGELECGISILQSEPGFLELKLPEHEAALRIIITPYANEYRLKTFLGIEETDRELRNVLETRWKELADRYCDNKGVNILLTHLFMMKKGSTPPEEPEDEKPILHVGGAQAIYSENVPQQIQYVALGHLHRYQVIDNKPCPLVYCSSPLSYSFAEAEQQKFVVILDIEPAKEVQYSKIPLTKGKKLQRKRFEDIDVAVNWLQENADSLVELTMVTDQYMRSDDRKRLLQAHSGIVTLIPELVNLGALESHAQSLDLNQSIEDLFKQYFQHRHGVEVNDELFDLFKEIKAEQNEE</sequence>
<comment type="similarity">
    <text evidence="4">Belongs to the SbcD family.</text>
</comment>
<reference evidence="6 7" key="1">
    <citation type="submission" date="2019-03" db="EMBL/GenBank/DDBJ databases">
        <title>Genomic Encyclopedia of Archaeal and Bacterial Type Strains, Phase II (KMG-II): from individual species to whole genera.</title>
        <authorList>
            <person name="Goeker M."/>
        </authorList>
    </citation>
    <scope>NUCLEOTIDE SEQUENCE [LARGE SCALE GENOMIC DNA]</scope>
    <source>
        <strain evidence="6 7">DSM 22554</strain>
    </source>
</reference>
<feature type="domain" description="Calcineurin-like phosphoesterase" evidence="5">
    <location>
        <begin position="1"/>
        <end position="245"/>
    </location>
</feature>
<evidence type="ECO:0000313" key="7">
    <source>
        <dbReference type="Proteomes" id="UP000294616"/>
    </source>
</evidence>
<dbReference type="SUPFAM" id="SSF56300">
    <property type="entry name" value="Metallo-dependent phosphatases"/>
    <property type="match status" value="1"/>
</dbReference>
<keyword evidence="4" id="KW-0235">DNA replication</keyword>
<dbReference type="Pfam" id="PF00149">
    <property type="entry name" value="Metallophos"/>
    <property type="match status" value="1"/>
</dbReference>
<evidence type="ECO:0000259" key="5">
    <source>
        <dbReference type="Pfam" id="PF00149"/>
    </source>
</evidence>
<comment type="function">
    <text evidence="4">SbcCD cleaves DNA hairpin structures. These structures can inhibit DNA replication and are intermediates in certain DNA recombination reactions. The complex acts as a 3'-&gt;5' double strand exonuclease that can open hairpins. It also has a 5' single-strand endonuclease activity.</text>
</comment>
<dbReference type="InterPro" id="IPR050535">
    <property type="entry name" value="DNA_Repair-Maintenance_Comp"/>
</dbReference>
<dbReference type="OrthoDB" id="9773856at2"/>
<organism evidence="6 7">
    <name type="scientific">Albibacterium bauzanense</name>
    <dbReference type="NCBI Taxonomy" id="653929"/>
    <lineage>
        <taxon>Bacteria</taxon>
        <taxon>Pseudomonadati</taxon>
        <taxon>Bacteroidota</taxon>
        <taxon>Sphingobacteriia</taxon>
        <taxon>Sphingobacteriales</taxon>
        <taxon>Sphingobacteriaceae</taxon>
        <taxon>Albibacterium</taxon>
    </lineage>
</organism>
<keyword evidence="7" id="KW-1185">Reference proteome</keyword>
<comment type="subunit">
    <text evidence="4">Heterodimer of SbcC and SbcD.</text>
</comment>
<dbReference type="EMBL" id="SMGO01000002">
    <property type="protein sequence ID" value="TCK83134.1"/>
    <property type="molecule type" value="Genomic_DNA"/>
</dbReference>
<evidence type="ECO:0000313" key="6">
    <source>
        <dbReference type="EMBL" id="TCK83134.1"/>
    </source>
</evidence>
<dbReference type="InterPro" id="IPR004593">
    <property type="entry name" value="SbcD"/>
</dbReference>
<accession>A0A4R1LXB9</accession>
<dbReference type="RefSeq" id="WP_132223789.1">
    <property type="nucleotide sequence ID" value="NZ_SMGO01000002.1"/>
</dbReference>
<dbReference type="AlphaFoldDB" id="A0A4R1LXB9"/>
<keyword evidence="4" id="KW-0233">DNA recombination</keyword>
<dbReference type="PANTHER" id="PTHR30337:SF0">
    <property type="entry name" value="NUCLEASE SBCCD SUBUNIT D"/>
    <property type="match status" value="1"/>
</dbReference>
<evidence type="ECO:0000256" key="2">
    <source>
        <dbReference type="ARBA" id="ARBA00022801"/>
    </source>
</evidence>
<evidence type="ECO:0000256" key="4">
    <source>
        <dbReference type="RuleBase" id="RU363069"/>
    </source>
</evidence>
<keyword evidence="4" id="KW-0255">Endonuclease</keyword>
<evidence type="ECO:0000256" key="1">
    <source>
        <dbReference type="ARBA" id="ARBA00022722"/>
    </source>
</evidence>
<protein>
    <recommendedName>
        <fullName evidence="4">Nuclease SbcCD subunit D</fullName>
    </recommendedName>
</protein>
<dbReference type="CDD" id="cd00840">
    <property type="entry name" value="MPP_Mre11_N"/>
    <property type="match status" value="1"/>
</dbReference>
<keyword evidence="1 4" id="KW-0540">Nuclease</keyword>
<gene>
    <name evidence="4" type="primary">sbcD</name>
    <name evidence="6" type="ORF">C8N28_1723</name>
</gene>
<dbReference type="GO" id="GO:0006310">
    <property type="term" value="P:DNA recombination"/>
    <property type="evidence" value="ECO:0007669"/>
    <property type="project" value="UniProtKB-KW"/>
</dbReference>
<dbReference type="GO" id="GO:0006260">
    <property type="term" value="P:DNA replication"/>
    <property type="evidence" value="ECO:0007669"/>
    <property type="project" value="UniProtKB-KW"/>
</dbReference>
<keyword evidence="3 4" id="KW-0269">Exonuclease</keyword>
<dbReference type="InterPro" id="IPR029052">
    <property type="entry name" value="Metallo-depent_PP-like"/>
</dbReference>
<dbReference type="GO" id="GO:0008408">
    <property type="term" value="F:3'-5' exonuclease activity"/>
    <property type="evidence" value="ECO:0007669"/>
    <property type="project" value="InterPro"/>
</dbReference>
<dbReference type="NCBIfam" id="TIGR00619">
    <property type="entry name" value="sbcd"/>
    <property type="match status" value="1"/>
</dbReference>
<dbReference type="PANTHER" id="PTHR30337">
    <property type="entry name" value="COMPONENT OF ATP-DEPENDENT DSDNA EXONUCLEASE"/>
    <property type="match status" value="1"/>
</dbReference>
<comment type="caution">
    <text evidence="6">The sequence shown here is derived from an EMBL/GenBank/DDBJ whole genome shotgun (WGS) entry which is preliminary data.</text>
</comment>
<dbReference type="GO" id="GO:0004519">
    <property type="term" value="F:endonuclease activity"/>
    <property type="evidence" value="ECO:0007669"/>
    <property type="project" value="UniProtKB-KW"/>
</dbReference>
<dbReference type="InterPro" id="IPR004843">
    <property type="entry name" value="Calcineurin-like_PHP"/>
</dbReference>
<keyword evidence="2 4" id="KW-0378">Hydrolase</keyword>